<evidence type="ECO:0000256" key="3">
    <source>
        <dbReference type="ARBA" id="ARBA00022801"/>
    </source>
</evidence>
<dbReference type="InterPro" id="IPR014001">
    <property type="entry name" value="Helicase_ATP-bd"/>
</dbReference>
<dbReference type="Pfam" id="PF22590">
    <property type="entry name" value="Cas3-like_C_2"/>
    <property type="match status" value="1"/>
</dbReference>
<dbReference type="PROSITE" id="PS51192">
    <property type="entry name" value="HELICASE_ATP_BIND_1"/>
    <property type="match status" value="1"/>
</dbReference>
<sequence>MDIIEFYNKIAEFSPNPLQQAVWQEFEKSGGHPALLVKAGTGAGKTEAVLFPALADEKKLRRIIMIMPSKALIEDMGERVKDIGKKLSEHKIKDIDITVDMGGTCKRFCCQNGEVHENNHFRHLFADDIIITTLDKFLFRMFGYGEKIKSYIFPHRIFGSALEKKPFVIFDEAHEYDGTAFSNFIKLLETLFIKGKDLCIMSATLPEKFVDFLTPVNSMNGELGNLQNNFQGSKTVNQDKYLTLISINPVSAIAEQVRNHYDKSKRIIARTEYVKDLVKLYDELKDLNPLIYHGRMTSKQRSGTIKELITQQKNDQGFLVLATSAIEAGCDLDAHVIITELCNPDSLVQLAGRLNRRGQMENAKLIIAGNTIKPLVSVLNQEQLENYINDLKSMGSVFKPESLQKYFNPPQRDWMGEILFDMLWEYVYEADLTSKPLWDKGIIVTRSWEPSVTLCTGIDEKTKKPENPVQIGISRLAKRINKPFEELKKQRACDWLSVDENSQWHADVHRAFYNTDNWEENRWSLYPLPEKYAISCYETNLICEIKKEFISEYFDMNLGYIKIPKIFLKGYRDGFRQYLDYQPKIKAKDGCFSIGSGKKYPEHSGRVWYLDVEK</sequence>
<feature type="domain" description="Helicase ATP-binding" evidence="7">
    <location>
        <begin position="26"/>
        <end position="223"/>
    </location>
</feature>
<dbReference type="NCBIfam" id="TIGR01587">
    <property type="entry name" value="cas3_core"/>
    <property type="match status" value="1"/>
</dbReference>
<dbReference type="RefSeq" id="WP_207687169.1">
    <property type="nucleotide sequence ID" value="NZ_CP061799.1"/>
</dbReference>
<dbReference type="AlphaFoldDB" id="A0A975GH69"/>
<dbReference type="PANTHER" id="PTHR47963">
    <property type="entry name" value="DEAD-BOX ATP-DEPENDENT RNA HELICASE 47, MITOCHONDRIAL"/>
    <property type="match status" value="1"/>
</dbReference>
<protein>
    <recommendedName>
        <fullName evidence="1">RNA helicase</fullName>
        <ecNumber evidence="1">3.6.4.13</ecNumber>
    </recommendedName>
</protein>
<evidence type="ECO:0000256" key="4">
    <source>
        <dbReference type="ARBA" id="ARBA00022806"/>
    </source>
</evidence>
<evidence type="ECO:0000256" key="6">
    <source>
        <dbReference type="ARBA" id="ARBA00023118"/>
    </source>
</evidence>
<evidence type="ECO:0000313" key="9">
    <source>
        <dbReference type="Proteomes" id="UP000663720"/>
    </source>
</evidence>
<evidence type="ECO:0000259" key="7">
    <source>
        <dbReference type="PROSITE" id="PS51192"/>
    </source>
</evidence>
<dbReference type="InterPro" id="IPR011545">
    <property type="entry name" value="DEAD/DEAH_box_helicase_dom"/>
</dbReference>
<dbReference type="Gene3D" id="3.40.50.300">
    <property type="entry name" value="P-loop containing nucleotide triphosphate hydrolases"/>
    <property type="match status" value="2"/>
</dbReference>
<evidence type="ECO:0000256" key="2">
    <source>
        <dbReference type="ARBA" id="ARBA00022741"/>
    </source>
</evidence>
<keyword evidence="4" id="KW-0347">Helicase</keyword>
<dbReference type="InterPro" id="IPR027417">
    <property type="entry name" value="P-loop_NTPase"/>
</dbReference>
<accession>A0A975GH69</accession>
<keyword evidence="6" id="KW-0051">Antiviral defense</keyword>
<keyword evidence="2" id="KW-0547">Nucleotide-binding</keyword>
<dbReference type="InterPro" id="IPR006474">
    <property type="entry name" value="Helicase_Cas3_CRISPR-ass_core"/>
</dbReference>
<gene>
    <name evidence="8" type="ORF">dnl_34270</name>
</gene>
<name>A0A975GH69_9BACT</name>
<dbReference type="SUPFAM" id="SSF52540">
    <property type="entry name" value="P-loop containing nucleoside triphosphate hydrolases"/>
    <property type="match status" value="1"/>
</dbReference>
<keyword evidence="9" id="KW-1185">Reference proteome</keyword>
<dbReference type="GO" id="GO:0051607">
    <property type="term" value="P:defense response to virus"/>
    <property type="evidence" value="ECO:0007669"/>
    <property type="project" value="UniProtKB-KW"/>
</dbReference>
<organism evidence="8 9">
    <name type="scientific">Desulfonema limicola</name>
    <dbReference type="NCBI Taxonomy" id="45656"/>
    <lineage>
        <taxon>Bacteria</taxon>
        <taxon>Pseudomonadati</taxon>
        <taxon>Thermodesulfobacteriota</taxon>
        <taxon>Desulfobacteria</taxon>
        <taxon>Desulfobacterales</taxon>
        <taxon>Desulfococcaceae</taxon>
        <taxon>Desulfonema</taxon>
    </lineage>
</organism>
<evidence type="ECO:0000313" key="8">
    <source>
        <dbReference type="EMBL" id="QTA81101.1"/>
    </source>
</evidence>
<dbReference type="EC" id="3.6.4.13" evidence="1"/>
<dbReference type="Proteomes" id="UP000663720">
    <property type="component" value="Chromosome"/>
</dbReference>
<dbReference type="SMART" id="SM00487">
    <property type="entry name" value="DEXDc"/>
    <property type="match status" value="1"/>
</dbReference>
<dbReference type="GO" id="GO:0005524">
    <property type="term" value="F:ATP binding"/>
    <property type="evidence" value="ECO:0007669"/>
    <property type="project" value="UniProtKB-KW"/>
</dbReference>
<dbReference type="GO" id="GO:0003724">
    <property type="term" value="F:RNA helicase activity"/>
    <property type="evidence" value="ECO:0007669"/>
    <property type="project" value="UniProtKB-EC"/>
</dbReference>
<dbReference type="InterPro" id="IPR050547">
    <property type="entry name" value="DEAD_box_RNA_helicases"/>
</dbReference>
<keyword evidence="5" id="KW-0067">ATP-binding</keyword>
<evidence type="ECO:0000256" key="5">
    <source>
        <dbReference type="ARBA" id="ARBA00022840"/>
    </source>
</evidence>
<dbReference type="InterPro" id="IPR054712">
    <property type="entry name" value="Cas3-like_dom"/>
</dbReference>
<proteinExistence type="predicted"/>
<dbReference type="Pfam" id="PF00270">
    <property type="entry name" value="DEAD"/>
    <property type="match status" value="1"/>
</dbReference>
<dbReference type="EMBL" id="CP061799">
    <property type="protein sequence ID" value="QTA81101.1"/>
    <property type="molecule type" value="Genomic_DNA"/>
</dbReference>
<dbReference type="PANTHER" id="PTHR47963:SF8">
    <property type="entry name" value="ATP-DEPENDENT RNA HELICASE DEAD"/>
    <property type="match status" value="1"/>
</dbReference>
<dbReference type="SMART" id="SM00490">
    <property type="entry name" value="HELICc"/>
    <property type="match status" value="1"/>
</dbReference>
<evidence type="ECO:0000256" key="1">
    <source>
        <dbReference type="ARBA" id="ARBA00012552"/>
    </source>
</evidence>
<dbReference type="GO" id="GO:0016787">
    <property type="term" value="F:hydrolase activity"/>
    <property type="evidence" value="ECO:0007669"/>
    <property type="project" value="UniProtKB-KW"/>
</dbReference>
<dbReference type="InterPro" id="IPR001650">
    <property type="entry name" value="Helicase_C-like"/>
</dbReference>
<reference evidence="8" key="1">
    <citation type="journal article" date="2021" name="Microb. Physiol.">
        <title>Proteogenomic Insights into the Physiology of Marine, Sulfate-Reducing, Filamentous Desulfonema limicola and Desulfonema magnum.</title>
        <authorList>
            <person name="Schnaars V."/>
            <person name="Wohlbrand L."/>
            <person name="Scheve S."/>
            <person name="Hinrichs C."/>
            <person name="Reinhardt R."/>
            <person name="Rabus R."/>
        </authorList>
    </citation>
    <scope>NUCLEOTIDE SEQUENCE</scope>
    <source>
        <strain evidence="8">5ac10</strain>
    </source>
</reference>
<keyword evidence="3" id="KW-0378">Hydrolase</keyword>
<dbReference type="GO" id="GO:0003723">
    <property type="term" value="F:RNA binding"/>
    <property type="evidence" value="ECO:0007669"/>
    <property type="project" value="TreeGrafter"/>
</dbReference>
<dbReference type="KEGG" id="dli:dnl_34270"/>